<organism evidence="10">
    <name type="scientific">Diphylleia rotans</name>
    <dbReference type="NCBI Taxonomy" id="190327"/>
    <lineage>
        <taxon>Eukaryota</taxon>
        <taxon>CRuMs</taxon>
        <taxon>Collodictyonidae</taxon>
        <taxon>Diphylleia</taxon>
    </lineage>
</organism>
<dbReference type="GO" id="GO:0009055">
    <property type="term" value="F:electron transfer activity"/>
    <property type="evidence" value="ECO:0007669"/>
    <property type="project" value="InterPro"/>
</dbReference>
<dbReference type="InterPro" id="IPR018495">
    <property type="entry name" value="Succ_DH_cyt_bsu_CS"/>
</dbReference>
<keyword evidence="3 9" id="KW-0812">Transmembrane</keyword>
<gene>
    <name evidence="10" type="primary">sdh3</name>
</gene>
<dbReference type="PANTHER" id="PTHR10978">
    <property type="entry name" value="SUCCINATE DEHYDROGENASE CYTOCHROME B560 SUBUNIT"/>
    <property type="match status" value="1"/>
</dbReference>
<dbReference type="PROSITE" id="PS01000">
    <property type="entry name" value="SDH_CYT_1"/>
    <property type="match status" value="1"/>
</dbReference>
<dbReference type="EMBL" id="AP015014">
    <property type="protein sequence ID" value="BAU71444.1"/>
    <property type="molecule type" value="Genomic_DNA"/>
</dbReference>
<dbReference type="GO" id="GO:0016020">
    <property type="term" value="C:membrane"/>
    <property type="evidence" value="ECO:0007669"/>
    <property type="project" value="UniProtKB-SubCell"/>
</dbReference>
<comment type="cofactor">
    <cofactor evidence="8">
        <name>heme</name>
        <dbReference type="ChEBI" id="CHEBI:30413"/>
    </cofactor>
    <text evidence="8">The heme is bound between the two transmembrane subunits.</text>
</comment>
<sequence length="132" mass="14912">MKRPLSPHLSIYSTQVTSAFSVLHRGTGIFLTLVLFAAIFALDFVSYSAGSHLIWRISSIFTTGTVSIFISALMVAAISFALFLHLLTGIRHLIWDWILFGFDLKRANQSAQIISFLSFFLTFLALFHYLEF</sequence>
<dbReference type="InterPro" id="IPR000701">
    <property type="entry name" value="SuccDH_FuR_B_TM-su"/>
</dbReference>
<keyword evidence="2 8" id="KW-0349">Heme</keyword>
<evidence type="ECO:0000256" key="2">
    <source>
        <dbReference type="ARBA" id="ARBA00022617"/>
    </source>
</evidence>
<reference evidence="10" key="1">
    <citation type="submission" date="2015-10" db="EMBL/GenBank/DDBJ databases">
        <title>The mitochondrial genome of Diphylleia rotans.</title>
        <authorList>
            <person name="Kamikawa R."/>
            <person name="Roger A.J."/>
        </authorList>
    </citation>
    <scope>NUCLEOTIDE SEQUENCE</scope>
    <source>
        <strain evidence="10">NIES-3764</strain>
    </source>
</reference>
<evidence type="ECO:0000256" key="5">
    <source>
        <dbReference type="ARBA" id="ARBA00022989"/>
    </source>
</evidence>
<evidence type="ECO:0000256" key="9">
    <source>
        <dbReference type="SAM" id="Phobius"/>
    </source>
</evidence>
<dbReference type="SUPFAM" id="SSF81343">
    <property type="entry name" value="Fumarate reductase respiratory complex transmembrane subunits"/>
    <property type="match status" value="1"/>
</dbReference>
<keyword evidence="4 8" id="KW-0479">Metal-binding</keyword>
<name>A0A146I6Q1_9EUKA</name>
<proteinExistence type="predicted"/>
<dbReference type="RefSeq" id="YP_009245592.1">
    <property type="nucleotide sequence ID" value="NC_029886.1"/>
</dbReference>
<keyword evidence="6 8" id="KW-0408">Iron</keyword>
<dbReference type="NCBIfam" id="TIGR02970">
    <property type="entry name" value="succ_dehyd_cytB"/>
    <property type="match status" value="1"/>
</dbReference>
<feature type="transmembrane region" description="Helical" evidence="9">
    <location>
        <begin position="28"/>
        <end position="48"/>
    </location>
</feature>
<keyword evidence="5 9" id="KW-1133">Transmembrane helix</keyword>
<dbReference type="PANTHER" id="PTHR10978:SF5">
    <property type="entry name" value="SUCCINATE DEHYDROGENASE CYTOCHROME B560 SUBUNIT, MITOCHONDRIAL"/>
    <property type="match status" value="1"/>
</dbReference>
<dbReference type="InterPro" id="IPR034804">
    <property type="entry name" value="SQR/QFR_C/D"/>
</dbReference>
<evidence type="ECO:0000256" key="7">
    <source>
        <dbReference type="ARBA" id="ARBA00023136"/>
    </source>
</evidence>
<dbReference type="AlphaFoldDB" id="A0A146I6Q1"/>
<evidence type="ECO:0000256" key="1">
    <source>
        <dbReference type="ARBA" id="ARBA00004141"/>
    </source>
</evidence>
<accession>A0A146I6Q1</accession>
<evidence type="ECO:0000256" key="3">
    <source>
        <dbReference type="ARBA" id="ARBA00022692"/>
    </source>
</evidence>
<evidence type="ECO:0000256" key="4">
    <source>
        <dbReference type="ARBA" id="ARBA00022723"/>
    </source>
</evidence>
<dbReference type="Gene3D" id="1.20.1300.10">
    <property type="entry name" value="Fumarate reductase/succinate dehydrogenase, transmembrane subunit"/>
    <property type="match status" value="1"/>
</dbReference>
<protein>
    <submittedName>
        <fullName evidence="10">Succinate dehydrogenase subunit 3</fullName>
    </submittedName>
</protein>
<feature type="transmembrane region" description="Helical" evidence="9">
    <location>
        <begin position="68"/>
        <end position="90"/>
    </location>
</feature>
<evidence type="ECO:0000256" key="6">
    <source>
        <dbReference type="ARBA" id="ARBA00023004"/>
    </source>
</evidence>
<evidence type="ECO:0000256" key="8">
    <source>
        <dbReference type="PIRSR" id="PIRSR000178-1"/>
    </source>
</evidence>
<dbReference type="GO" id="GO:0006099">
    <property type="term" value="P:tricarboxylic acid cycle"/>
    <property type="evidence" value="ECO:0007669"/>
    <property type="project" value="InterPro"/>
</dbReference>
<feature type="transmembrane region" description="Helical" evidence="9">
    <location>
        <begin position="111"/>
        <end position="130"/>
    </location>
</feature>
<geneLocation type="mitochondrion" evidence="10"/>
<dbReference type="InterPro" id="IPR014314">
    <property type="entry name" value="Succ_DH_cytb556"/>
</dbReference>
<feature type="binding site" description="axial binding residue" evidence="8">
    <location>
        <position position="85"/>
    </location>
    <ligand>
        <name>heme</name>
        <dbReference type="ChEBI" id="CHEBI:30413"/>
        <note>ligand shared with second transmembrane subunit</note>
    </ligand>
    <ligandPart>
        <name>Fe</name>
        <dbReference type="ChEBI" id="CHEBI:18248"/>
    </ligandPart>
</feature>
<dbReference type="CDD" id="cd03499">
    <property type="entry name" value="SQR_TypeC_SdhC"/>
    <property type="match status" value="1"/>
</dbReference>
<dbReference type="PIRSF" id="PIRSF000178">
    <property type="entry name" value="SDH_cyt_b560"/>
    <property type="match status" value="1"/>
</dbReference>
<dbReference type="GeneID" id="27217986"/>
<keyword evidence="7 9" id="KW-0472">Membrane</keyword>
<keyword evidence="10" id="KW-0496">Mitochondrion</keyword>
<comment type="subcellular location">
    <subcellularLocation>
        <location evidence="1">Membrane</location>
        <topology evidence="1">Multi-pass membrane protein</topology>
    </subcellularLocation>
</comment>
<evidence type="ECO:0000313" key="10">
    <source>
        <dbReference type="EMBL" id="BAU71444.1"/>
    </source>
</evidence>
<dbReference type="GO" id="GO:0046872">
    <property type="term" value="F:metal ion binding"/>
    <property type="evidence" value="ECO:0007669"/>
    <property type="project" value="UniProtKB-KW"/>
</dbReference>
<dbReference type="Pfam" id="PF01127">
    <property type="entry name" value="Sdh_cyt"/>
    <property type="match status" value="1"/>
</dbReference>